<gene>
    <name evidence="6" type="ORF">SacmaDRAFT_1910</name>
</gene>
<dbReference type="GO" id="GO:0003700">
    <property type="term" value="F:DNA-binding transcription factor activity"/>
    <property type="evidence" value="ECO:0007669"/>
    <property type="project" value="InterPro"/>
</dbReference>
<dbReference type="PANTHER" id="PTHR30126">
    <property type="entry name" value="HTH-TYPE TRANSCRIPTIONAL REGULATOR"/>
    <property type="match status" value="1"/>
</dbReference>
<dbReference type="HOGENOM" id="CLU_039613_6_1_11"/>
<feature type="domain" description="HTH lysR-type" evidence="5">
    <location>
        <begin position="20"/>
        <end position="78"/>
    </location>
</feature>
<dbReference type="STRING" id="882083.SacmaDRAFT_1910"/>
<dbReference type="SUPFAM" id="SSF46785">
    <property type="entry name" value="Winged helix' DNA-binding domain"/>
    <property type="match status" value="1"/>
</dbReference>
<evidence type="ECO:0000256" key="3">
    <source>
        <dbReference type="ARBA" id="ARBA00023125"/>
    </source>
</evidence>
<dbReference type="InterPro" id="IPR036388">
    <property type="entry name" value="WH-like_DNA-bd_sf"/>
</dbReference>
<dbReference type="InterPro" id="IPR036390">
    <property type="entry name" value="WH_DNA-bd_sf"/>
</dbReference>
<dbReference type="Gene3D" id="1.10.10.10">
    <property type="entry name" value="Winged helix-like DNA-binding domain superfamily/Winged helix DNA-binding domain"/>
    <property type="match status" value="1"/>
</dbReference>
<dbReference type="EMBL" id="CM001439">
    <property type="protein sequence ID" value="EHR50169.1"/>
    <property type="molecule type" value="Genomic_DNA"/>
</dbReference>
<evidence type="ECO:0000313" key="7">
    <source>
        <dbReference type="Proteomes" id="UP000004926"/>
    </source>
</evidence>
<protein>
    <submittedName>
        <fullName evidence="6">Transcriptional regulator</fullName>
    </submittedName>
</protein>
<dbReference type="Gene3D" id="3.40.190.290">
    <property type="match status" value="1"/>
</dbReference>
<dbReference type="CDD" id="cd05466">
    <property type="entry name" value="PBP2_LTTR_substrate"/>
    <property type="match status" value="1"/>
</dbReference>
<evidence type="ECO:0000313" key="6">
    <source>
        <dbReference type="EMBL" id="EHR50169.1"/>
    </source>
</evidence>
<dbReference type="OrthoDB" id="9789529at2"/>
<dbReference type="Pfam" id="PF03466">
    <property type="entry name" value="LysR_substrate"/>
    <property type="match status" value="1"/>
</dbReference>
<evidence type="ECO:0000256" key="1">
    <source>
        <dbReference type="ARBA" id="ARBA00009437"/>
    </source>
</evidence>
<dbReference type="PRINTS" id="PR00039">
    <property type="entry name" value="HTHLYSR"/>
</dbReference>
<dbReference type="InterPro" id="IPR005119">
    <property type="entry name" value="LysR_subst-bd"/>
</dbReference>
<keyword evidence="2" id="KW-0805">Transcription regulation</keyword>
<dbReference type="InterPro" id="IPR000847">
    <property type="entry name" value="LysR_HTH_N"/>
</dbReference>
<evidence type="ECO:0000256" key="2">
    <source>
        <dbReference type="ARBA" id="ARBA00023015"/>
    </source>
</evidence>
<dbReference type="SUPFAM" id="SSF53850">
    <property type="entry name" value="Periplasmic binding protein-like II"/>
    <property type="match status" value="1"/>
</dbReference>
<dbReference type="RefSeq" id="WP_009153554.1">
    <property type="nucleotide sequence ID" value="NZ_CM001439.1"/>
</dbReference>
<evidence type="ECO:0000256" key="4">
    <source>
        <dbReference type="ARBA" id="ARBA00023163"/>
    </source>
</evidence>
<dbReference type="PANTHER" id="PTHR30126:SF40">
    <property type="entry name" value="HTH-TYPE TRANSCRIPTIONAL REGULATOR GLTR"/>
    <property type="match status" value="1"/>
</dbReference>
<proteinExistence type="inferred from homology"/>
<dbReference type="Pfam" id="PF00126">
    <property type="entry name" value="HTH_1"/>
    <property type="match status" value="1"/>
</dbReference>
<dbReference type="eggNOG" id="COG0583">
    <property type="taxonomic scope" value="Bacteria"/>
</dbReference>
<sequence length="331" mass="36450">MTAPGGDWRHTSRQRLIAGMTFDQLYTFQTLGRTGSFRAAAVELTLTQPAVSQRIRQLERLLGCTLFERRQGARSEVTAAGQELMRFADDILARADRFRQRLEQMKYLPEGSTLTVVSDSDHIKHLLVGAVMAMKETAPSIRVVIKHEPSRQACTRTLAEGNADLGICRYPAPSKFPNLGTIEERMYLFARPEDPIHTLPEGDRVGYLASADFATFADGMRSRQLVDRWADKVGASLRIVLESRALEAMRTYATRGLALAILPEFCVADDVRAGELRAVPTPGLPLLRGAVILSPPDREVTHAARIFLGMMPARVDASLSPVPRSPAPEGG</sequence>
<dbReference type="Proteomes" id="UP000004926">
    <property type="component" value="Chromosome"/>
</dbReference>
<dbReference type="GO" id="GO:0000976">
    <property type="term" value="F:transcription cis-regulatory region binding"/>
    <property type="evidence" value="ECO:0007669"/>
    <property type="project" value="TreeGrafter"/>
</dbReference>
<reference evidence="6 7" key="1">
    <citation type="journal article" date="2012" name="Stand. Genomic Sci.">
        <title>Genome sequence of the ocean sediment bacterium Saccharomonospora marina type strain (XMU15(T)).</title>
        <authorList>
            <person name="Klenk H.P."/>
            <person name="Lu M."/>
            <person name="Lucas S."/>
            <person name="Lapidus A."/>
            <person name="Copeland A."/>
            <person name="Pitluck S."/>
            <person name="Goodwin L.A."/>
            <person name="Han C."/>
            <person name="Tapia R."/>
            <person name="Brambilla E.M."/>
            <person name="Potter G."/>
            <person name="Land M."/>
            <person name="Ivanova N."/>
            <person name="Rohde M."/>
            <person name="Goker M."/>
            <person name="Detter J.C."/>
            <person name="Li W.J."/>
            <person name="Kyrpides N.C."/>
            <person name="Woyke T."/>
        </authorList>
    </citation>
    <scope>NUCLEOTIDE SEQUENCE [LARGE SCALE GENOMIC DNA]</scope>
    <source>
        <strain evidence="6 7">XMU15</strain>
    </source>
</reference>
<name>H5X7F0_9PSEU</name>
<dbReference type="PROSITE" id="PS50931">
    <property type="entry name" value="HTH_LYSR"/>
    <property type="match status" value="1"/>
</dbReference>
<accession>H5X7F0</accession>
<keyword evidence="7" id="KW-1185">Reference proteome</keyword>
<comment type="similarity">
    <text evidence="1">Belongs to the LysR transcriptional regulatory family.</text>
</comment>
<evidence type="ECO:0000259" key="5">
    <source>
        <dbReference type="PROSITE" id="PS50931"/>
    </source>
</evidence>
<keyword evidence="3" id="KW-0238">DNA-binding</keyword>
<dbReference type="AlphaFoldDB" id="H5X7F0"/>
<organism evidence="6 7">
    <name type="scientific">Saccharomonospora marina XMU15</name>
    <dbReference type="NCBI Taxonomy" id="882083"/>
    <lineage>
        <taxon>Bacteria</taxon>
        <taxon>Bacillati</taxon>
        <taxon>Actinomycetota</taxon>
        <taxon>Actinomycetes</taxon>
        <taxon>Pseudonocardiales</taxon>
        <taxon>Pseudonocardiaceae</taxon>
        <taxon>Saccharomonospora</taxon>
    </lineage>
</organism>
<keyword evidence="4" id="KW-0804">Transcription</keyword>